<accession>A0A7J6DF20</accession>
<dbReference type="GO" id="GO:0006955">
    <property type="term" value="P:immune response"/>
    <property type="evidence" value="ECO:0007669"/>
    <property type="project" value="InterPro"/>
</dbReference>
<evidence type="ECO:0000259" key="4">
    <source>
        <dbReference type="Pfam" id="PF00048"/>
    </source>
</evidence>
<reference evidence="5 6" key="1">
    <citation type="submission" date="2020-04" db="EMBL/GenBank/DDBJ databases">
        <title>Chromosome-level genome assembly of a cyprinid fish Onychostoma macrolepis by integration of Nanopore Sequencing, Bionano and Hi-C technology.</title>
        <authorList>
            <person name="Wang D."/>
        </authorList>
    </citation>
    <scope>NUCLEOTIDE SEQUENCE [LARGE SCALE GENOMIC DNA]</scope>
    <source>
        <strain evidence="5">SWU-2019</strain>
        <tissue evidence="5">Muscle</tissue>
    </source>
</reference>
<feature type="domain" description="Chemokine interleukin-8-like" evidence="4">
    <location>
        <begin position="33"/>
        <end position="88"/>
    </location>
</feature>
<feature type="compositionally biased region" description="Polar residues" evidence="2">
    <location>
        <begin position="141"/>
        <end position="151"/>
    </location>
</feature>
<feature type="compositionally biased region" description="Basic residues" evidence="2">
    <location>
        <begin position="126"/>
        <end position="139"/>
    </location>
</feature>
<proteinExistence type="predicted"/>
<dbReference type="Gene3D" id="2.40.50.40">
    <property type="match status" value="1"/>
</dbReference>
<evidence type="ECO:0000256" key="3">
    <source>
        <dbReference type="SAM" id="SignalP"/>
    </source>
</evidence>
<evidence type="ECO:0000313" key="5">
    <source>
        <dbReference type="EMBL" id="KAF4117595.1"/>
    </source>
</evidence>
<dbReference type="InterPro" id="IPR001811">
    <property type="entry name" value="Chemokine_IL8-like_dom"/>
</dbReference>
<dbReference type="Proteomes" id="UP000579812">
    <property type="component" value="Unassembled WGS sequence"/>
</dbReference>
<dbReference type="Pfam" id="PF00048">
    <property type="entry name" value="IL8"/>
    <property type="match status" value="1"/>
</dbReference>
<feature type="signal peptide" evidence="3">
    <location>
        <begin position="1"/>
        <end position="24"/>
    </location>
</feature>
<dbReference type="EMBL" id="JAAMOB010000002">
    <property type="protein sequence ID" value="KAF4117595.1"/>
    <property type="molecule type" value="Genomic_DNA"/>
</dbReference>
<sequence length="173" mass="19873">MKSHMMGFYAVLLLWLLFSSSTQARNDFIGSGCLTTKDTRVHQKNLVRYKLQHKPLFHIDAVRFLTISGKVICSNPSSPWAIKSMKYLDAKNKPRSVPNKTARHSVTGSSENVNHKYSISSEWTHNTKKTTKKKQKIRHNFPSQVPNHQSRTGEALLKPQRHFSWMGRQGRKG</sequence>
<evidence type="ECO:0000313" key="6">
    <source>
        <dbReference type="Proteomes" id="UP000579812"/>
    </source>
</evidence>
<dbReference type="SUPFAM" id="SSF54117">
    <property type="entry name" value="Interleukin 8-like chemokines"/>
    <property type="match status" value="1"/>
</dbReference>
<feature type="region of interest" description="Disordered" evidence="2">
    <location>
        <begin position="125"/>
        <end position="151"/>
    </location>
</feature>
<dbReference type="GO" id="GO:0008009">
    <property type="term" value="F:chemokine activity"/>
    <property type="evidence" value="ECO:0007669"/>
    <property type="project" value="InterPro"/>
</dbReference>
<feature type="chain" id="PRO_5029795342" description="Chemokine interleukin-8-like domain-containing protein" evidence="3">
    <location>
        <begin position="25"/>
        <end position="173"/>
    </location>
</feature>
<dbReference type="GO" id="GO:0005615">
    <property type="term" value="C:extracellular space"/>
    <property type="evidence" value="ECO:0007669"/>
    <property type="project" value="UniProtKB-KW"/>
</dbReference>
<gene>
    <name evidence="5" type="ORF">G5714_002148</name>
</gene>
<evidence type="ECO:0000256" key="2">
    <source>
        <dbReference type="SAM" id="MobiDB-lite"/>
    </source>
</evidence>
<dbReference type="InterPro" id="IPR036048">
    <property type="entry name" value="Interleukin_8-like_sf"/>
</dbReference>
<comment type="caution">
    <text evidence="5">The sequence shown here is derived from an EMBL/GenBank/DDBJ whole genome shotgun (WGS) entry which is preliminary data.</text>
</comment>
<keyword evidence="3" id="KW-0732">Signal</keyword>
<evidence type="ECO:0000256" key="1">
    <source>
        <dbReference type="ARBA" id="ARBA00022514"/>
    </source>
</evidence>
<protein>
    <recommendedName>
        <fullName evidence="4">Chemokine interleukin-8-like domain-containing protein</fullName>
    </recommendedName>
</protein>
<organism evidence="5 6">
    <name type="scientific">Onychostoma macrolepis</name>
    <dbReference type="NCBI Taxonomy" id="369639"/>
    <lineage>
        <taxon>Eukaryota</taxon>
        <taxon>Metazoa</taxon>
        <taxon>Chordata</taxon>
        <taxon>Craniata</taxon>
        <taxon>Vertebrata</taxon>
        <taxon>Euteleostomi</taxon>
        <taxon>Actinopterygii</taxon>
        <taxon>Neopterygii</taxon>
        <taxon>Teleostei</taxon>
        <taxon>Ostariophysi</taxon>
        <taxon>Cypriniformes</taxon>
        <taxon>Cyprinidae</taxon>
        <taxon>Acrossocheilinae</taxon>
        <taxon>Onychostoma</taxon>
    </lineage>
</organism>
<name>A0A7J6DF20_9TELE</name>
<keyword evidence="6" id="KW-1185">Reference proteome</keyword>
<dbReference type="AlphaFoldDB" id="A0A7J6DF20"/>
<keyword evidence="1" id="KW-0202">Cytokine</keyword>